<evidence type="ECO:0000256" key="1">
    <source>
        <dbReference type="ARBA" id="ARBA00006432"/>
    </source>
</evidence>
<dbReference type="InterPro" id="IPR025110">
    <property type="entry name" value="AMP-bd_C"/>
</dbReference>
<accession>A0A6G9YB05</accession>
<dbReference type="Gene3D" id="3.40.50.12780">
    <property type="entry name" value="N-terminal domain of ligase-like"/>
    <property type="match status" value="1"/>
</dbReference>
<dbReference type="PANTHER" id="PTHR43201">
    <property type="entry name" value="ACYL-COA SYNTHETASE"/>
    <property type="match status" value="1"/>
</dbReference>
<proteinExistence type="inferred from homology"/>
<feature type="region of interest" description="Disordered" evidence="3">
    <location>
        <begin position="526"/>
        <end position="552"/>
    </location>
</feature>
<evidence type="ECO:0000256" key="3">
    <source>
        <dbReference type="SAM" id="MobiDB-lite"/>
    </source>
</evidence>
<dbReference type="GO" id="GO:0006631">
    <property type="term" value="P:fatty acid metabolic process"/>
    <property type="evidence" value="ECO:0007669"/>
    <property type="project" value="TreeGrafter"/>
</dbReference>
<evidence type="ECO:0000259" key="6">
    <source>
        <dbReference type="Pfam" id="PF13193"/>
    </source>
</evidence>
<feature type="transmembrane region" description="Helical" evidence="4">
    <location>
        <begin position="242"/>
        <end position="263"/>
    </location>
</feature>
<dbReference type="Proteomes" id="UP000503540">
    <property type="component" value="Chromosome"/>
</dbReference>
<evidence type="ECO:0000259" key="5">
    <source>
        <dbReference type="Pfam" id="PF00501"/>
    </source>
</evidence>
<comment type="similarity">
    <text evidence="1">Belongs to the ATP-dependent AMP-binding enzyme family.</text>
</comment>
<name>A0A6G9YB05_9NOCA</name>
<dbReference type="InterPro" id="IPR045851">
    <property type="entry name" value="AMP-bd_C_sf"/>
</dbReference>
<dbReference type="AlphaFoldDB" id="A0A6G9YB05"/>
<evidence type="ECO:0000313" key="7">
    <source>
        <dbReference type="EMBL" id="QIS10445.1"/>
    </source>
</evidence>
<dbReference type="PANTHER" id="PTHR43201:SF5">
    <property type="entry name" value="MEDIUM-CHAIN ACYL-COA LIGASE ACSF2, MITOCHONDRIAL"/>
    <property type="match status" value="1"/>
</dbReference>
<dbReference type="Pfam" id="PF00501">
    <property type="entry name" value="AMP-binding"/>
    <property type="match status" value="1"/>
</dbReference>
<organism evidence="7 8">
    <name type="scientific">Nocardia arthritidis</name>
    <dbReference type="NCBI Taxonomy" id="228602"/>
    <lineage>
        <taxon>Bacteria</taxon>
        <taxon>Bacillati</taxon>
        <taxon>Actinomycetota</taxon>
        <taxon>Actinomycetes</taxon>
        <taxon>Mycobacteriales</taxon>
        <taxon>Nocardiaceae</taxon>
        <taxon>Nocardia</taxon>
    </lineage>
</organism>
<dbReference type="GO" id="GO:0031956">
    <property type="term" value="F:medium-chain fatty acid-CoA ligase activity"/>
    <property type="evidence" value="ECO:0007669"/>
    <property type="project" value="TreeGrafter"/>
</dbReference>
<dbReference type="RefSeq" id="WP_238847217.1">
    <property type="nucleotide sequence ID" value="NZ_CP046172.1"/>
</dbReference>
<dbReference type="InterPro" id="IPR000873">
    <property type="entry name" value="AMP-dep_synth/lig_dom"/>
</dbReference>
<evidence type="ECO:0000256" key="4">
    <source>
        <dbReference type="SAM" id="Phobius"/>
    </source>
</evidence>
<keyword evidence="4" id="KW-0812">Transmembrane</keyword>
<keyword evidence="4" id="KW-0472">Membrane</keyword>
<dbReference type="InterPro" id="IPR042099">
    <property type="entry name" value="ANL_N_sf"/>
</dbReference>
<gene>
    <name evidence="7" type="ORF">F5544_12780</name>
</gene>
<evidence type="ECO:0000256" key="2">
    <source>
        <dbReference type="ARBA" id="ARBA00022598"/>
    </source>
</evidence>
<protein>
    <submittedName>
        <fullName evidence="7">AMP-binding protein</fullName>
    </submittedName>
</protein>
<evidence type="ECO:0000313" key="8">
    <source>
        <dbReference type="Proteomes" id="UP000503540"/>
    </source>
</evidence>
<dbReference type="EMBL" id="CP046172">
    <property type="protein sequence ID" value="QIS10445.1"/>
    <property type="molecule type" value="Genomic_DNA"/>
</dbReference>
<dbReference type="Pfam" id="PF13193">
    <property type="entry name" value="AMP-binding_C"/>
    <property type="match status" value="1"/>
</dbReference>
<feature type="domain" description="AMP-dependent synthetase/ligase" evidence="5">
    <location>
        <begin position="49"/>
        <end position="398"/>
    </location>
</feature>
<keyword evidence="2" id="KW-0436">Ligase</keyword>
<dbReference type="SUPFAM" id="SSF56801">
    <property type="entry name" value="Acetyl-CoA synthetase-like"/>
    <property type="match status" value="1"/>
</dbReference>
<dbReference type="Gene3D" id="3.30.300.30">
    <property type="match status" value="1"/>
</dbReference>
<keyword evidence="4" id="KW-1133">Transmembrane helix</keyword>
<feature type="domain" description="AMP-binding enzyme C-terminal" evidence="6">
    <location>
        <begin position="450"/>
        <end position="526"/>
    </location>
</feature>
<dbReference type="KEGG" id="nah:F5544_12780"/>
<keyword evidence="8" id="KW-1185">Reference proteome</keyword>
<sequence>MNAAIRTTATALRHLLMSGLLRPVGPVTAARMARAWRRYGRSPATLVAVSAARYPRRTAVIDERGSLTYRQLQQRCEAITAALAGRGRTPRSVAVLCRNHRSFIEGLVVAGQLGADTVLINTEMPAAQLNRILDQYSPDLLIADREYAAALADYSGRIVFDTARPTEHATRTLDWLAASGRGRRTRRVRGETTLTMLTSGTTGLAKSVSRAPLPAGTTGLGLSAMAAMRLRSGDVTLIATPFFHGFGLLSLLATLGTGSTVVCRKRFDARRTLHDIDAHRVSVLAGVPVMLQRLLAVGGSDLCTTTLRLAVTGGATVPAAVVAAFQHTFGPILVNGYGSTEAGVISLAEPNQLADNPATVGTPVLGLRLRILRTDRTDCEPGVVGTIFVRGGISYTGYVPDAAGTPAEEIVDGYLNTGDLGHLDEHGRLYIDGRADDMIISGGENIFPTEVTNALLTHPAVTDATVIGVPDDEYGQVLTAYLEQTPGSARPSPDELKLHLRTTLERYKVPKTFTWVDRIPRNATGKATLRGHTAGPEPGTRDPAFCRRGGQR</sequence>
<reference evidence="7 8" key="1">
    <citation type="journal article" date="2019" name="ACS Chem. Biol.">
        <title>Identification and Mobilization of a Cryptic Antibiotic Biosynthesis Gene Locus from a Human-Pathogenic Nocardia Isolate.</title>
        <authorList>
            <person name="Herisse M."/>
            <person name="Ishida K."/>
            <person name="Porter J.L."/>
            <person name="Howden B."/>
            <person name="Hertweck C."/>
            <person name="Stinear T.P."/>
            <person name="Pidot S.J."/>
        </authorList>
    </citation>
    <scope>NUCLEOTIDE SEQUENCE [LARGE SCALE GENOMIC DNA]</scope>
    <source>
        <strain evidence="7 8">AUSMDU00012717</strain>
    </source>
</reference>